<proteinExistence type="predicted"/>
<organism evidence="1">
    <name type="scientific">Dichomitus squalens</name>
    <dbReference type="NCBI Taxonomy" id="114155"/>
    <lineage>
        <taxon>Eukaryota</taxon>
        <taxon>Fungi</taxon>
        <taxon>Dikarya</taxon>
        <taxon>Basidiomycota</taxon>
        <taxon>Agaricomycotina</taxon>
        <taxon>Agaricomycetes</taxon>
        <taxon>Polyporales</taxon>
        <taxon>Polyporaceae</taxon>
        <taxon>Dichomitus</taxon>
    </lineage>
</organism>
<dbReference type="Proteomes" id="UP000292957">
    <property type="component" value="Unassembled WGS sequence"/>
</dbReference>
<dbReference type="AlphaFoldDB" id="A0A4V2JZK3"/>
<evidence type="ECO:0000313" key="1">
    <source>
        <dbReference type="EMBL" id="TBU25383.1"/>
    </source>
</evidence>
<reference evidence="1" key="1">
    <citation type="submission" date="2019-01" db="EMBL/GenBank/DDBJ databases">
        <title>Draft genome sequences of three monokaryotic isolates of the white-rot basidiomycete fungus Dichomitus squalens.</title>
        <authorList>
            <consortium name="DOE Joint Genome Institute"/>
            <person name="Lopez S.C."/>
            <person name="Andreopoulos B."/>
            <person name="Pangilinan J."/>
            <person name="Lipzen A."/>
            <person name="Riley R."/>
            <person name="Ahrendt S."/>
            <person name="Ng V."/>
            <person name="Barry K."/>
            <person name="Daum C."/>
            <person name="Grigoriev I.V."/>
            <person name="Hilden K.S."/>
            <person name="Makela M.R."/>
            <person name="de Vries R.P."/>
        </authorList>
    </citation>
    <scope>NUCLEOTIDE SEQUENCE [LARGE SCALE GENOMIC DNA]</scope>
    <source>
        <strain evidence="1">OM18370.1</strain>
    </source>
</reference>
<gene>
    <name evidence="1" type="ORF">BD311DRAFT_727866</name>
</gene>
<dbReference type="SUPFAM" id="SSF56112">
    <property type="entry name" value="Protein kinase-like (PK-like)"/>
    <property type="match status" value="1"/>
</dbReference>
<dbReference type="InterPro" id="IPR011009">
    <property type="entry name" value="Kinase-like_dom_sf"/>
</dbReference>
<evidence type="ECO:0008006" key="2">
    <source>
        <dbReference type="Google" id="ProtNLM"/>
    </source>
</evidence>
<sequence length="415" mass="46859">MQATLCELMHNKSSLVPTARDTQCFETLRAAACGNFEDEAGRQIAFTEVLIEGGILPEGVRPGFVISTDYHDDGDLRAMCLGHEVFYYIQVIKNEVCATKSEPYFETICCWLEQIRYIMSTSELDVDDNGDKDDRAGKVRDLDKVNFPVVLVMHFGPFLVVAAAVYGSEPSAEVVGCIPLHVHDINLAELEAGDRLLAALRVAVHSLRERYPDIANSRRSLAHFPFREFYVNDRGVRHEFTYLTAIDEKRVFRVETLDTETSRLVVKFSRQYSEAAHRAAHALGLAPVLHAVNKVYDWYMIVMEDMPAGYTTMWDLKRESSSAAMSLEDAQDTIKTKLAELHRRGFVHGDVRDKSTAAIARDVLLVDWDWAGVKAEARYPRNVNQEIARPKGATSGELITEEHDMWMAGRLIQRV</sequence>
<dbReference type="OrthoDB" id="2753408at2759"/>
<name>A0A4V2JZK3_9APHY</name>
<accession>A0A4V2JZK3</accession>
<protein>
    <recommendedName>
        <fullName evidence="2">Protein kinase domain-containing protein</fullName>
    </recommendedName>
</protein>
<dbReference type="EMBL" id="ML143462">
    <property type="protein sequence ID" value="TBU25383.1"/>
    <property type="molecule type" value="Genomic_DNA"/>
</dbReference>